<feature type="domain" description="HTH tetR-type" evidence="5">
    <location>
        <begin position="27"/>
        <end position="87"/>
    </location>
</feature>
<dbReference type="EMBL" id="LT629772">
    <property type="protein sequence ID" value="SDS25923.1"/>
    <property type="molecule type" value="Genomic_DNA"/>
</dbReference>
<gene>
    <name evidence="6" type="ORF">SAMN04489812_1359</name>
</gene>
<dbReference type="InterPro" id="IPR009057">
    <property type="entry name" value="Homeodomain-like_sf"/>
</dbReference>
<dbReference type="STRING" id="630515.SAMN04489812_1359"/>
<feature type="DNA-binding region" description="H-T-H motif" evidence="4">
    <location>
        <begin position="50"/>
        <end position="69"/>
    </location>
</feature>
<dbReference type="InterPro" id="IPR050109">
    <property type="entry name" value="HTH-type_TetR-like_transc_reg"/>
</dbReference>
<dbReference type="PROSITE" id="PS50977">
    <property type="entry name" value="HTH_TETR_2"/>
    <property type="match status" value="1"/>
</dbReference>
<organism evidence="6 7">
    <name type="scientific">Microlunatus soli</name>
    <dbReference type="NCBI Taxonomy" id="630515"/>
    <lineage>
        <taxon>Bacteria</taxon>
        <taxon>Bacillati</taxon>
        <taxon>Actinomycetota</taxon>
        <taxon>Actinomycetes</taxon>
        <taxon>Propionibacteriales</taxon>
        <taxon>Propionibacteriaceae</taxon>
        <taxon>Microlunatus</taxon>
    </lineage>
</organism>
<dbReference type="PRINTS" id="PR00455">
    <property type="entry name" value="HTHTETR"/>
</dbReference>
<dbReference type="SUPFAM" id="SSF46689">
    <property type="entry name" value="Homeodomain-like"/>
    <property type="match status" value="1"/>
</dbReference>
<evidence type="ECO:0000259" key="5">
    <source>
        <dbReference type="PROSITE" id="PS50977"/>
    </source>
</evidence>
<dbReference type="PANTHER" id="PTHR30055:SF234">
    <property type="entry name" value="HTH-TYPE TRANSCRIPTIONAL REGULATOR BETI"/>
    <property type="match status" value="1"/>
</dbReference>
<keyword evidence="7" id="KW-1185">Reference proteome</keyword>
<dbReference type="PANTHER" id="PTHR30055">
    <property type="entry name" value="HTH-TYPE TRANSCRIPTIONAL REGULATOR RUTR"/>
    <property type="match status" value="1"/>
</dbReference>
<keyword evidence="2 4" id="KW-0238">DNA-binding</keyword>
<keyword evidence="3" id="KW-0804">Transcription</keyword>
<dbReference type="GO" id="GO:0000976">
    <property type="term" value="F:transcription cis-regulatory region binding"/>
    <property type="evidence" value="ECO:0007669"/>
    <property type="project" value="TreeGrafter"/>
</dbReference>
<dbReference type="Gene3D" id="1.10.357.10">
    <property type="entry name" value="Tetracycline Repressor, domain 2"/>
    <property type="match status" value="1"/>
</dbReference>
<name>A0A1H1QRJ3_9ACTN</name>
<evidence type="ECO:0000256" key="3">
    <source>
        <dbReference type="ARBA" id="ARBA00023163"/>
    </source>
</evidence>
<dbReference type="Pfam" id="PF00440">
    <property type="entry name" value="TetR_N"/>
    <property type="match status" value="1"/>
</dbReference>
<dbReference type="GO" id="GO:0003700">
    <property type="term" value="F:DNA-binding transcription factor activity"/>
    <property type="evidence" value="ECO:0007669"/>
    <property type="project" value="TreeGrafter"/>
</dbReference>
<dbReference type="InterPro" id="IPR001647">
    <property type="entry name" value="HTH_TetR"/>
</dbReference>
<evidence type="ECO:0000256" key="4">
    <source>
        <dbReference type="PROSITE-ProRule" id="PRU00335"/>
    </source>
</evidence>
<evidence type="ECO:0000313" key="6">
    <source>
        <dbReference type="EMBL" id="SDS25923.1"/>
    </source>
</evidence>
<evidence type="ECO:0000256" key="1">
    <source>
        <dbReference type="ARBA" id="ARBA00023015"/>
    </source>
</evidence>
<protein>
    <submittedName>
        <fullName evidence="6">Regulatory protein, tetR family</fullName>
    </submittedName>
</protein>
<reference evidence="6 7" key="1">
    <citation type="submission" date="2016-10" db="EMBL/GenBank/DDBJ databases">
        <authorList>
            <person name="de Groot N.N."/>
        </authorList>
    </citation>
    <scope>NUCLEOTIDE SEQUENCE [LARGE SCALE GENOMIC DNA]</scope>
    <source>
        <strain evidence="6 7">DSM 21800</strain>
    </source>
</reference>
<accession>A0A1H1QRJ3</accession>
<evidence type="ECO:0000313" key="7">
    <source>
        <dbReference type="Proteomes" id="UP000199103"/>
    </source>
</evidence>
<proteinExistence type="predicted"/>
<evidence type="ECO:0000256" key="2">
    <source>
        <dbReference type="ARBA" id="ARBA00023125"/>
    </source>
</evidence>
<dbReference type="AlphaFoldDB" id="A0A1H1QRJ3"/>
<sequence>MYRIGSWAHTDDSQQKVVMIMDDRQDLTARARIRDAALELFAERGVAGTSLRSVAERASVSLALVQYHFTSKAGLASACDDYVVEFFRNTAKQAADGAVSDPQFISAARRDATSVWHYLGRALADDTPAAAVIFDELLILTQEYLPGDKEETVTEAAVFVAMRLGVYVLHQHISRAIGVDAVTPAGMHRISTALLKIISPSFVGAAAAEQAETGLAGARPDDGEQ</sequence>
<dbReference type="Proteomes" id="UP000199103">
    <property type="component" value="Chromosome I"/>
</dbReference>
<keyword evidence="1" id="KW-0805">Transcription regulation</keyword>